<dbReference type="GO" id="GO:0005634">
    <property type="term" value="C:nucleus"/>
    <property type="evidence" value="ECO:0007669"/>
    <property type="project" value="UniProtKB-SubCell"/>
</dbReference>
<gene>
    <name evidence="5" type="ORF">SFRICE_037635</name>
</gene>
<dbReference type="SMART" id="SM00595">
    <property type="entry name" value="MADF"/>
    <property type="match status" value="1"/>
</dbReference>
<protein>
    <submittedName>
        <fullName evidence="5">SFRICE_037635</fullName>
    </submittedName>
</protein>
<accession>A0A2H1WEM6</accession>
<dbReference type="PANTHER" id="PTHR12243:SF60">
    <property type="entry name" value="SI:CH211-15D5.12-RELATED"/>
    <property type="match status" value="1"/>
</dbReference>
<dbReference type="InterPro" id="IPR039353">
    <property type="entry name" value="TF_Adf1"/>
</dbReference>
<evidence type="ECO:0000259" key="3">
    <source>
        <dbReference type="PROSITE" id="PS51029"/>
    </source>
</evidence>
<evidence type="ECO:0000256" key="1">
    <source>
        <dbReference type="PROSITE-ProRule" id="PRU00371"/>
    </source>
</evidence>
<keyword evidence="1" id="KW-0539">Nucleus</keyword>
<dbReference type="EMBL" id="ODYU01008150">
    <property type="protein sequence ID" value="SOQ51519.1"/>
    <property type="molecule type" value="Genomic_DNA"/>
</dbReference>
<dbReference type="AlphaFoldDB" id="A0A2H1WEM6"/>
<feature type="region of interest" description="Disordered" evidence="2">
    <location>
        <begin position="106"/>
        <end position="139"/>
    </location>
</feature>
<name>A0A2H1WEM6_SPOFR</name>
<evidence type="ECO:0000313" key="5">
    <source>
        <dbReference type="EMBL" id="SOQ51519.1"/>
    </source>
</evidence>
<dbReference type="InterPro" id="IPR006578">
    <property type="entry name" value="MADF-dom"/>
</dbReference>
<sequence>MASAAVNFVKVIEEYPCLYNNKLPEYSRKDVTDKAWLEVAQRTNTSVYDCQNKWKNIRNGFVRSLKPTPCGSSTKQKKLYYLYEELQFLLPFVKAIIYTNESDNIPQKEVSDESSSSGEDVPPCTLERPSSRSGKSNSFNKKSKIRKVAYDTDRVIIDYIKRKESKLVSARKMFLLSLLPDVEKLSAEQMRKFRIKTLLLLEEIQSEQS</sequence>
<organism evidence="5">
    <name type="scientific">Spodoptera frugiperda</name>
    <name type="common">Fall armyworm</name>
    <dbReference type="NCBI Taxonomy" id="7108"/>
    <lineage>
        <taxon>Eukaryota</taxon>
        <taxon>Metazoa</taxon>
        <taxon>Ecdysozoa</taxon>
        <taxon>Arthropoda</taxon>
        <taxon>Hexapoda</taxon>
        <taxon>Insecta</taxon>
        <taxon>Pterygota</taxon>
        <taxon>Neoptera</taxon>
        <taxon>Endopterygota</taxon>
        <taxon>Lepidoptera</taxon>
        <taxon>Glossata</taxon>
        <taxon>Ditrysia</taxon>
        <taxon>Noctuoidea</taxon>
        <taxon>Noctuidae</taxon>
        <taxon>Amphipyrinae</taxon>
        <taxon>Spodoptera</taxon>
    </lineage>
</organism>
<dbReference type="GO" id="GO:0003677">
    <property type="term" value="F:DNA binding"/>
    <property type="evidence" value="ECO:0007669"/>
    <property type="project" value="InterPro"/>
</dbReference>
<evidence type="ECO:0000256" key="2">
    <source>
        <dbReference type="SAM" id="MobiDB-lite"/>
    </source>
</evidence>
<dbReference type="OrthoDB" id="6147983at2759"/>
<dbReference type="Pfam" id="PF02944">
    <property type="entry name" value="BESS"/>
    <property type="match status" value="1"/>
</dbReference>
<dbReference type="PANTHER" id="PTHR12243">
    <property type="entry name" value="MADF DOMAIN TRANSCRIPTION FACTOR"/>
    <property type="match status" value="1"/>
</dbReference>
<dbReference type="GO" id="GO:0006357">
    <property type="term" value="P:regulation of transcription by RNA polymerase II"/>
    <property type="evidence" value="ECO:0007669"/>
    <property type="project" value="TreeGrafter"/>
</dbReference>
<dbReference type="Pfam" id="PF10545">
    <property type="entry name" value="MADF_DNA_bdg"/>
    <property type="match status" value="1"/>
</dbReference>
<dbReference type="InterPro" id="IPR004210">
    <property type="entry name" value="BESS_motif"/>
</dbReference>
<comment type="subcellular location">
    <subcellularLocation>
        <location evidence="1">Nucleus</location>
    </subcellularLocation>
</comment>
<feature type="domain" description="MADF" evidence="3">
    <location>
        <begin position="7"/>
        <end position="94"/>
    </location>
</feature>
<feature type="domain" description="BESS" evidence="4">
    <location>
        <begin position="168"/>
        <end position="207"/>
    </location>
</feature>
<dbReference type="PROSITE" id="PS51029">
    <property type="entry name" value="MADF"/>
    <property type="match status" value="1"/>
</dbReference>
<reference evidence="5" key="1">
    <citation type="submission" date="2016-07" db="EMBL/GenBank/DDBJ databases">
        <authorList>
            <person name="Bretaudeau A."/>
        </authorList>
    </citation>
    <scope>NUCLEOTIDE SEQUENCE</scope>
    <source>
        <strain evidence="5">Rice</strain>
        <tissue evidence="5">Whole body</tissue>
    </source>
</reference>
<dbReference type="GO" id="GO:0005667">
    <property type="term" value="C:transcription regulator complex"/>
    <property type="evidence" value="ECO:0007669"/>
    <property type="project" value="TreeGrafter"/>
</dbReference>
<proteinExistence type="predicted"/>
<evidence type="ECO:0000259" key="4">
    <source>
        <dbReference type="PROSITE" id="PS51031"/>
    </source>
</evidence>
<dbReference type="PROSITE" id="PS51031">
    <property type="entry name" value="BESS"/>
    <property type="match status" value="1"/>
</dbReference>